<dbReference type="Proteomes" id="UP000242146">
    <property type="component" value="Unassembled WGS sequence"/>
</dbReference>
<gene>
    <name evidence="1" type="ORF">DM01DRAFT_1347749</name>
</gene>
<evidence type="ECO:0000313" key="2">
    <source>
        <dbReference type="Proteomes" id="UP000242146"/>
    </source>
</evidence>
<dbReference type="OrthoDB" id="2276011at2759"/>
<organism evidence="1 2">
    <name type="scientific">Hesseltinella vesiculosa</name>
    <dbReference type="NCBI Taxonomy" id="101127"/>
    <lineage>
        <taxon>Eukaryota</taxon>
        <taxon>Fungi</taxon>
        <taxon>Fungi incertae sedis</taxon>
        <taxon>Mucoromycota</taxon>
        <taxon>Mucoromycotina</taxon>
        <taxon>Mucoromycetes</taxon>
        <taxon>Mucorales</taxon>
        <taxon>Cunninghamellaceae</taxon>
        <taxon>Hesseltinella</taxon>
    </lineage>
</organism>
<sequence length="315" mass="35369">MNGNGLPGFYIVGCYTTDMKKDAEADYKAAVHDLLDDADADVKAWAKQVMHSDFRCLRMNDIDAYWENEVILANQDIKFKNSNSIKYQILGAIDFAQGPIRQSTSNPPAAPSDKRLNVGTGDKDGVFVEASLCHLERLSCRTQWLSLRHMPMQMKGPDQSEGNQLSPLSKEVQNTFLSRLLKPSKSTSLTVGEGSEQLVAIGQALTQKMAKMDLRILRLDKIKGLGVAECDFIMDCHKFVLNAKANLKKIRQLNNSEVPPSDLVINRLRKRRRFEEQGHCVASLTASMKIKTFEKYLAKMINDLILVKDTVFAKK</sequence>
<proteinExistence type="predicted"/>
<comment type="caution">
    <text evidence="1">The sequence shown here is derived from an EMBL/GenBank/DDBJ whole genome shotgun (WGS) entry which is preliminary data.</text>
</comment>
<protein>
    <submittedName>
        <fullName evidence="1">Uncharacterized protein</fullName>
    </submittedName>
</protein>
<dbReference type="AlphaFoldDB" id="A0A1X2GAL8"/>
<name>A0A1X2GAL8_9FUNG</name>
<dbReference type="EMBL" id="MCGT01000026">
    <property type="protein sequence ID" value="ORX49404.1"/>
    <property type="molecule type" value="Genomic_DNA"/>
</dbReference>
<evidence type="ECO:0000313" key="1">
    <source>
        <dbReference type="EMBL" id="ORX49404.1"/>
    </source>
</evidence>
<keyword evidence="2" id="KW-1185">Reference proteome</keyword>
<reference evidence="1 2" key="1">
    <citation type="submission" date="2016-07" db="EMBL/GenBank/DDBJ databases">
        <title>Pervasive Adenine N6-methylation of Active Genes in Fungi.</title>
        <authorList>
            <consortium name="DOE Joint Genome Institute"/>
            <person name="Mondo S.J."/>
            <person name="Dannebaum R.O."/>
            <person name="Kuo R.C."/>
            <person name="Labutti K."/>
            <person name="Haridas S."/>
            <person name="Kuo A."/>
            <person name="Salamov A."/>
            <person name="Ahrendt S.R."/>
            <person name="Lipzen A."/>
            <person name="Sullivan W."/>
            <person name="Andreopoulos W.B."/>
            <person name="Clum A."/>
            <person name="Lindquist E."/>
            <person name="Daum C."/>
            <person name="Ramamoorthy G.K."/>
            <person name="Gryganskyi A."/>
            <person name="Culley D."/>
            <person name="Magnuson J.K."/>
            <person name="James T.Y."/>
            <person name="O'Malley M.A."/>
            <person name="Stajich J.E."/>
            <person name="Spatafora J.W."/>
            <person name="Visel A."/>
            <person name="Grigoriev I.V."/>
        </authorList>
    </citation>
    <scope>NUCLEOTIDE SEQUENCE [LARGE SCALE GENOMIC DNA]</scope>
    <source>
        <strain evidence="1 2">NRRL 3301</strain>
    </source>
</reference>
<accession>A0A1X2GAL8</accession>